<dbReference type="Proteomes" id="UP000515917">
    <property type="component" value="Chromosome"/>
</dbReference>
<dbReference type="RefSeq" id="WP_130105245.1">
    <property type="nucleotide sequence ID" value="NZ_CP025781.1"/>
</dbReference>
<protein>
    <submittedName>
        <fullName evidence="1">Uncharacterized protein</fullName>
    </submittedName>
</protein>
<dbReference type="AlphaFoldDB" id="A0A7G3G659"/>
<proteinExistence type="predicted"/>
<dbReference type="KEGG" id="ifl:C1H71_03030"/>
<accession>A0A7G3G659</accession>
<reference evidence="1 2" key="1">
    <citation type="submission" date="2018-01" db="EMBL/GenBank/DDBJ databases">
        <title>Genome sequence of Iodobacter sp. strain PCH194 isolated from Indian Trans-Himalaya.</title>
        <authorList>
            <person name="Kumar V."/>
            <person name="Thakur V."/>
            <person name="Kumar S."/>
            <person name="Singh D."/>
        </authorList>
    </citation>
    <scope>NUCLEOTIDE SEQUENCE [LARGE SCALE GENOMIC DNA]</scope>
    <source>
        <strain evidence="1 2">PCH194</strain>
    </source>
</reference>
<keyword evidence="2" id="KW-1185">Reference proteome</keyword>
<sequence>MILLLVALPALALEPPVMKVILTITGKVGDKNTATAEIFDLAMLEKLPQQTFNTKTPWDALPIQLTGPLLRDALLPKLAASKLKPWR</sequence>
<name>A0A7G3G659_9NEIS</name>
<evidence type="ECO:0000313" key="1">
    <source>
        <dbReference type="EMBL" id="QBC42629.1"/>
    </source>
</evidence>
<dbReference type="EMBL" id="CP025781">
    <property type="protein sequence ID" value="QBC42629.1"/>
    <property type="molecule type" value="Genomic_DNA"/>
</dbReference>
<gene>
    <name evidence="1" type="ORF">C1H71_03030</name>
</gene>
<organism evidence="1 2">
    <name type="scientific">Iodobacter fluviatilis</name>
    <dbReference type="NCBI Taxonomy" id="537"/>
    <lineage>
        <taxon>Bacteria</taxon>
        <taxon>Pseudomonadati</taxon>
        <taxon>Pseudomonadota</taxon>
        <taxon>Betaproteobacteria</taxon>
        <taxon>Neisseriales</taxon>
        <taxon>Chitinibacteraceae</taxon>
        <taxon>Iodobacter</taxon>
    </lineage>
</organism>
<evidence type="ECO:0000313" key="2">
    <source>
        <dbReference type="Proteomes" id="UP000515917"/>
    </source>
</evidence>